<sequence>MQLPLNCGVRGAGSCSQPGAQPPRCPGIRYKELDSFYERLTQPWRLLPPEKMEGTLDRHKQFPVPSLLHIFPQ</sequence>
<proteinExistence type="predicted"/>
<accession>G3HCH2</accession>
<dbReference type="InParanoid" id="G3HCH2"/>
<dbReference type="AlphaFoldDB" id="G3HCH2"/>
<reference evidence="2" key="1">
    <citation type="journal article" date="2011" name="Nat. Biotechnol.">
        <title>The genomic sequence of the Chinese hamster ovary (CHO)-K1 cell line.</title>
        <authorList>
            <person name="Xu X."/>
            <person name="Nagarajan H."/>
            <person name="Lewis N.E."/>
            <person name="Pan S."/>
            <person name="Cai Z."/>
            <person name="Liu X."/>
            <person name="Chen W."/>
            <person name="Xie M."/>
            <person name="Wang W."/>
            <person name="Hammond S."/>
            <person name="Andersen M.R."/>
            <person name="Neff N."/>
            <person name="Passarelli B."/>
            <person name="Koh W."/>
            <person name="Fan H.C."/>
            <person name="Wang J."/>
            <person name="Gui Y."/>
            <person name="Lee K.H."/>
            <person name="Betenbaugh M.J."/>
            <person name="Quake S.R."/>
            <person name="Famili I."/>
            <person name="Palsson B.O."/>
            <person name="Wang J."/>
        </authorList>
    </citation>
    <scope>NUCLEOTIDE SEQUENCE [LARGE SCALE GENOMIC DNA]</scope>
    <source>
        <strain evidence="2">CHO K1 cell line</strain>
    </source>
</reference>
<evidence type="ECO:0000313" key="1">
    <source>
        <dbReference type="EMBL" id="EGV93709.1"/>
    </source>
</evidence>
<gene>
    <name evidence="1" type="ORF">I79_008182</name>
</gene>
<name>G3HCH2_CRIGR</name>
<protein>
    <submittedName>
        <fullName evidence="1">Uncharacterized protein</fullName>
    </submittedName>
</protein>
<evidence type="ECO:0000313" key="2">
    <source>
        <dbReference type="Proteomes" id="UP000001075"/>
    </source>
</evidence>
<dbReference type="Proteomes" id="UP000001075">
    <property type="component" value="Unassembled WGS sequence"/>
</dbReference>
<dbReference type="EMBL" id="JH000282">
    <property type="protein sequence ID" value="EGV93709.1"/>
    <property type="molecule type" value="Genomic_DNA"/>
</dbReference>
<organism evidence="1 2">
    <name type="scientific">Cricetulus griseus</name>
    <name type="common">Chinese hamster</name>
    <name type="synonym">Cricetulus barabensis griseus</name>
    <dbReference type="NCBI Taxonomy" id="10029"/>
    <lineage>
        <taxon>Eukaryota</taxon>
        <taxon>Metazoa</taxon>
        <taxon>Chordata</taxon>
        <taxon>Craniata</taxon>
        <taxon>Vertebrata</taxon>
        <taxon>Euteleostomi</taxon>
        <taxon>Mammalia</taxon>
        <taxon>Eutheria</taxon>
        <taxon>Euarchontoglires</taxon>
        <taxon>Glires</taxon>
        <taxon>Rodentia</taxon>
        <taxon>Myomorpha</taxon>
        <taxon>Muroidea</taxon>
        <taxon>Cricetidae</taxon>
        <taxon>Cricetinae</taxon>
        <taxon>Cricetulus</taxon>
    </lineage>
</organism>